<evidence type="ECO:0000313" key="2">
    <source>
        <dbReference type="RefSeq" id="XP_033460785.1"/>
    </source>
</evidence>
<sequence>MAVEVNCDLLRRHRHFTHPSWYPDHKDSETATVELNVRENHQNATTPSGQSNQMPALDERLNFGEDEKSRDRRWPTCFAFTTCNLRNSSWQPHPKISPRSQAVCVERPSFGLLGSTRIRLGLEPSPPIHRRNTCANAQRDVDENIASKCMCAEDVNESARLYSVRRSCFGQSR</sequence>
<keyword evidence="1" id="KW-1185">Reference proteome</keyword>
<name>A0A6J3M837_9PEZI</name>
<evidence type="ECO:0000313" key="1">
    <source>
        <dbReference type="Proteomes" id="UP000504637"/>
    </source>
</evidence>
<organism evidence="2">
    <name type="scientific">Dissoconium aciculare CBS 342.82</name>
    <dbReference type="NCBI Taxonomy" id="1314786"/>
    <lineage>
        <taxon>Eukaryota</taxon>
        <taxon>Fungi</taxon>
        <taxon>Dikarya</taxon>
        <taxon>Ascomycota</taxon>
        <taxon>Pezizomycotina</taxon>
        <taxon>Dothideomycetes</taxon>
        <taxon>Dothideomycetidae</taxon>
        <taxon>Mycosphaerellales</taxon>
        <taxon>Dissoconiaceae</taxon>
        <taxon>Dissoconium</taxon>
    </lineage>
</organism>
<reference evidence="2" key="1">
    <citation type="submission" date="2020-01" db="EMBL/GenBank/DDBJ databases">
        <authorList>
            <consortium name="DOE Joint Genome Institute"/>
            <person name="Haridas S."/>
            <person name="Albert R."/>
            <person name="Binder M."/>
            <person name="Bloem J."/>
            <person name="Labutti K."/>
            <person name="Salamov A."/>
            <person name="Andreopoulos B."/>
            <person name="Baker S.E."/>
            <person name="Barry K."/>
            <person name="Bills G."/>
            <person name="Bluhm B.H."/>
            <person name="Cannon C."/>
            <person name="Castanera R."/>
            <person name="Culley D.E."/>
            <person name="Daum C."/>
            <person name="Ezra D."/>
            <person name="Gonzalez J.B."/>
            <person name="Henrissat B."/>
            <person name="Kuo A."/>
            <person name="Liang C."/>
            <person name="Lipzen A."/>
            <person name="Lutzoni F."/>
            <person name="Magnuson J."/>
            <person name="Mondo S."/>
            <person name="Nolan M."/>
            <person name="Ohm R."/>
            <person name="Pangilinan J."/>
            <person name="Park H.-J."/>
            <person name="Ramirez L."/>
            <person name="Alfaro M."/>
            <person name="Sun H."/>
            <person name="Tritt A."/>
            <person name="Yoshinaga Y."/>
            <person name="Zwiers L.-H."/>
            <person name="Turgeon B.G."/>
            <person name="Goodwin S.B."/>
            <person name="Spatafora J.W."/>
            <person name="Crous P.W."/>
            <person name="Grigoriev I.V."/>
        </authorList>
    </citation>
    <scope>NUCLEOTIDE SEQUENCE</scope>
    <source>
        <strain evidence="2">CBS 342.82</strain>
    </source>
</reference>
<dbReference type="Proteomes" id="UP000504637">
    <property type="component" value="Unplaced"/>
</dbReference>
<dbReference type="GeneID" id="54357421"/>
<accession>A0A6J3M837</accession>
<reference evidence="2" key="2">
    <citation type="submission" date="2020-04" db="EMBL/GenBank/DDBJ databases">
        <authorList>
            <consortium name="NCBI Genome Project"/>
        </authorList>
    </citation>
    <scope>NUCLEOTIDE SEQUENCE</scope>
    <source>
        <strain evidence="2">CBS 342.82</strain>
    </source>
</reference>
<proteinExistence type="predicted"/>
<dbReference type="RefSeq" id="XP_033460785.1">
    <property type="nucleotide sequence ID" value="XM_033599622.1"/>
</dbReference>
<dbReference type="AlphaFoldDB" id="A0A6J3M837"/>
<gene>
    <name evidence="2" type="ORF">K489DRAFT_206162</name>
</gene>
<protein>
    <submittedName>
        <fullName evidence="2">Uncharacterized protein</fullName>
    </submittedName>
</protein>
<reference evidence="2" key="3">
    <citation type="submission" date="2025-08" db="UniProtKB">
        <authorList>
            <consortium name="RefSeq"/>
        </authorList>
    </citation>
    <scope>IDENTIFICATION</scope>
    <source>
        <strain evidence="2">CBS 342.82</strain>
    </source>
</reference>